<dbReference type="EMBL" id="AFNU02000004">
    <property type="protein sequence ID" value="ERJ12558.1"/>
    <property type="molecule type" value="Genomic_DNA"/>
</dbReference>
<dbReference type="HAMAP" id="MF_00123">
    <property type="entry name" value="Arg_tRNA_synth"/>
    <property type="match status" value="1"/>
</dbReference>
<dbReference type="SUPFAM" id="SSF47323">
    <property type="entry name" value="Anticodon-binding domain of a subclass of class I aminoacyl-tRNA synthetases"/>
    <property type="match status" value="1"/>
</dbReference>
<evidence type="ECO:0000313" key="15">
    <source>
        <dbReference type="EMBL" id="ERJ12558.1"/>
    </source>
</evidence>
<evidence type="ECO:0000256" key="9">
    <source>
        <dbReference type="ARBA" id="ARBA00023146"/>
    </source>
</evidence>
<dbReference type="PANTHER" id="PTHR11956">
    <property type="entry name" value="ARGINYL-TRNA SYNTHETASE"/>
    <property type="match status" value="1"/>
</dbReference>
<name>F7PT30_9MOLU</name>
<dbReference type="FunFam" id="1.10.730.10:FF:000008">
    <property type="entry name" value="Arginine--tRNA ligase"/>
    <property type="match status" value="1"/>
</dbReference>
<evidence type="ECO:0000256" key="1">
    <source>
        <dbReference type="ARBA" id="ARBA00004496"/>
    </source>
</evidence>
<dbReference type="FunCoup" id="F7PT30">
    <property type="interactions" value="396"/>
</dbReference>
<dbReference type="InterPro" id="IPR008909">
    <property type="entry name" value="DALR_anticod-bd"/>
</dbReference>
<keyword evidence="7 11" id="KW-0067">ATP-binding</keyword>
<dbReference type="GO" id="GO:0004814">
    <property type="term" value="F:arginine-tRNA ligase activity"/>
    <property type="evidence" value="ECO:0007669"/>
    <property type="project" value="UniProtKB-UniRule"/>
</dbReference>
<dbReference type="FunFam" id="3.40.50.620:FF:000062">
    <property type="entry name" value="Arginine--tRNA ligase"/>
    <property type="match status" value="1"/>
</dbReference>
<dbReference type="CDD" id="cd00671">
    <property type="entry name" value="ArgRS_core"/>
    <property type="match status" value="1"/>
</dbReference>
<evidence type="ECO:0000256" key="8">
    <source>
        <dbReference type="ARBA" id="ARBA00022917"/>
    </source>
</evidence>
<dbReference type="AlphaFoldDB" id="F7PT30"/>
<keyword evidence="6 11" id="KW-0547">Nucleotide-binding</keyword>
<dbReference type="NCBIfam" id="TIGR00456">
    <property type="entry name" value="argS"/>
    <property type="match status" value="1"/>
</dbReference>
<accession>F7PT30</accession>
<keyword evidence="16" id="KW-1185">Reference proteome</keyword>
<evidence type="ECO:0000256" key="2">
    <source>
        <dbReference type="ARBA" id="ARBA00005594"/>
    </source>
</evidence>
<proteinExistence type="inferred from homology"/>
<sequence>MNSVLELQGHIKNHIKEILIDYGYVGEDFEVVLEEPSNKENGDYSTNCAMQLAKVARKAPRKIAEEIVEKFNKENYFVYNIDIAGPGFINFYLNQTILTTIIKEVLNNEKTYGRSFFGKGEKINIEFVSANPTGDLHLGHARGAAIGDTLSRILDAAGYDVTREYYINDAGKQIHNLALSTIARYLQQLGKEAEMPEDGYHGQDIIDIANNLVRQFGEKYIEESEERYDLFKNYALTYELEKIKHDLAKFAVHFDVWSSEQALYEQNKIPLAIEKLENKGYLYEEDGALWFKSTAFKDDKDRVLRKSDGSLTYFTPDIAYHIDKLERGFSKLINVLGADHHGYVPRLKSAIECLTGDSEKLEVTIIQMVRLMKNGKEYKMSKRSGNALTIRDIVEEVGTDAVRYFFAMRSSDSQMDFDVDLATKKSNENPVYYAQYAHARISSILSQAKEQGLTVTSKDQYSLITSDKAYDVLKKVAEFPRVVQDSACKRLPHRITNYINELASLFHSFYNAEKVIDLEQVEKSEELLALIKSTQITIKNSLALIGVSAPYKM</sequence>
<dbReference type="RefSeq" id="WP_008824860.1">
    <property type="nucleotide sequence ID" value="NZ_AFNU02000004.1"/>
</dbReference>
<comment type="similarity">
    <text evidence="2 11 12">Belongs to the class-I aminoacyl-tRNA synthetase family.</text>
</comment>
<organism evidence="15 16">
    <name type="scientific">Haloplasma contractile SSD-17B</name>
    <dbReference type="NCBI Taxonomy" id="1033810"/>
    <lineage>
        <taxon>Bacteria</taxon>
        <taxon>Bacillati</taxon>
        <taxon>Mycoplasmatota</taxon>
        <taxon>Mollicutes</taxon>
        <taxon>Haloplasmatales</taxon>
        <taxon>Haloplasmataceae</taxon>
        <taxon>Haloplasma</taxon>
    </lineage>
</organism>
<dbReference type="FunFam" id="3.30.1360.70:FF:000003">
    <property type="entry name" value="Arginine--tRNA ligase"/>
    <property type="match status" value="1"/>
</dbReference>
<evidence type="ECO:0000256" key="11">
    <source>
        <dbReference type="HAMAP-Rule" id="MF_00123"/>
    </source>
</evidence>
<dbReference type="STRING" id="1033810.HLPCO_001544"/>
<comment type="caution">
    <text evidence="15">The sequence shown here is derived from an EMBL/GenBank/DDBJ whole genome shotgun (WGS) entry which is preliminary data.</text>
</comment>
<dbReference type="InterPro" id="IPR009080">
    <property type="entry name" value="tRNAsynth_Ia_anticodon-bd"/>
</dbReference>
<evidence type="ECO:0000313" key="16">
    <source>
        <dbReference type="Proteomes" id="UP000005707"/>
    </source>
</evidence>
<dbReference type="SMART" id="SM01016">
    <property type="entry name" value="Arg_tRNA_synt_N"/>
    <property type="match status" value="1"/>
</dbReference>
<dbReference type="InterPro" id="IPR014729">
    <property type="entry name" value="Rossmann-like_a/b/a_fold"/>
</dbReference>
<dbReference type="eggNOG" id="COG0018">
    <property type="taxonomic scope" value="Bacteria"/>
</dbReference>
<evidence type="ECO:0000256" key="4">
    <source>
        <dbReference type="ARBA" id="ARBA00022490"/>
    </source>
</evidence>
<comment type="subcellular location">
    <subcellularLocation>
        <location evidence="1 11">Cytoplasm</location>
    </subcellularLocation>
</comment>
<evidence type="ECO:0000256" key="12">
    <source>
        <dbReference type="RuleBase" id="RU363038"/>
    </source>
</evidence>
<evidence type="ECO:0000256" key="10">
    <source>
        <dbReference type="ARBA" id="ARBA00049339"/>
    </source>
</evidence>
<comment type="subunit">
    <text evidence="3 11">Monomer.</text>
</comment>
<evidence type="ECO:0000256" key="6">
    <source>
        <dbReference type="ARBA" id="ARBA00022741"/>
    </source>
</evidence>
<keyword evidence="5 11" id="KW-0436">Ligase</keyword>
<evidence type="ECO:0000256" key="3">
    <source>
        <dbReference type="ARBA" id="ARBA00011245"/>
    </source>
</evidence>
<dbReference type="Gene3D" id="3.40.50.620">
    <property type="entry name" value="HUPs"/>
    <property type="match status" value="1"/>
</dbReference>
<reference evidence="15 16" key="2">
    <citation type="journal article" date="2013" name="PLoS ONE">
        <title>INDIGO - INtegrated Data Warehouse of MIcrobial GenOmes with Examples from the Red Sea Extremophiles.</title>
        <authorList>
            <person name="Alam I."/>
            <person name="Antunes A."/>
            <person name="Kamau A.A."/>
            <person name="Ba Alawi W."/>
            <person name="Kalkatawi M."/>
            <person name="Stingl U."/>
            <person name="Bajic V.B."/>
        </authorList>
    </citation>
    <scope>NUCLEOTIDE SEQUENCE [LARGE SCALE GENOMIC DNA]</scope>
    <source>
        <strain evidence="15 16">SSD-17B</strain>
    </source>
</reference>
<dbReference type="InterPro" id="IPR035684">
    <property type="entry name" value="ArgRS_core"/>
</dbReference>
<dbReference type="SMART" id="SM00836">
    <property type="entry name" value="DALR_1"/>
    <property type="match status" value="1"/>
</dbReference>
<dbReference type="PRINTS" id="PR01038">
    <property type="entry name" value="TRNASYNTHARG"/>
</dbReference>
<dbReference type="EC" id="6.1.1.19" evidence="11"/>
<dbReference type="Gene3D" id="1.10.730.10">
    <property type="entry name" value="Isoleucyl-tRNA Synthetase, Domain 1"/>
    <property type="match status" value="1"/>
</dbReference>
<dbReference type="InterPro" id="IPR036695">
    <property type="entry name" value="Arg-tRNA-synth_N_sf"/>
</dbReference>
<gene>
    <name evidence="11" type="primary">argS</name>
    <name evidence="15" type="ORF">HLPCO_001544</name>
</gene>
<dbReference type="InParanoid" id="F7PT30"/>
<dbReference type="OrthoDB" id="9805987at2"/>
<dbReference type="Proteomes" id="UP000005707">
    <property type="component" value="Unassembled WGS sequence"/>
</dbReference>
<keyword evidence="8 11" id="KW-0648">Protein biosynthesis</keyword>
<reference evidence="15 16" key="1">
    <citation type="journal article" date="2011" name="J. Bacteriol.">
        <title>Genome sequence of Haloplasma contractile, an unusual contractile bacterium from a deep-sea anoxic brine lake.</title>
        <authorList>
            <person name="Antunes A."/>
            <person name="Alam I."/>
            <person name="El Dorry H."/>
            <person name="Siam R."/>
            <person name="Robertson A."/>
            <person name="Bajic V.B."/>
            <person name="Stingl U."/>
        </authorList>
    </citation>
    <scope>NUCLEOTIDE SEQUENCE [LARGE SCALE GENOMIC DNA]</scope>
    <source>
        <strain evidence="15 16">SSD-17B</strain>
    </source>
</reference>
<keyword evidence="4 11" id="KW-0963">Cytoplasm</keyword>
<evidence type="ECO:0000256" key="5">
    <source>
        <dbReference type="ARBA" id="ARBA00022598"/>
    </source>
</evidence>
<dbReference type="Pfam" id="PF03485">
    <property type="entry name" value="Arg_tRNA_synt_N"/>
    <property type="match status" value="1"/>
</dbReference>
<dbReference type="GO" id="GO:0005524">
    <property type="term" value="F:ATP binding"/>
    <property type="evidence" value="ECO:0007669"/>
    <property type="project" value="UniProtKB-UniRule"/>
</dbReference>
<dbReference type="InterPro" id="IPR001278">
    <property type="entry name" value="Arg-tRNA-ligase"/>
</dbReference>
<dbReference type="InterPro" id="IPR001412">
    <property type="entry name" value="aa-tRNA-synth_I_CS"/>
</dbReference>
<dbReference type="GO" id="GO:0005737">
    <property type="term" value="C:cytoplasm"/>
    <property type="evidence" value="ECO:0007669"/>
    <property type="project" value="UniProtKB-SubCell"/>
</dbReference>
<dbReference type="SUPFAM" id="SSF55190">
    <property type="entry name" value="Arginyl-tRNA synthetase (ArgRS), N-terminal 'additional' domain"/>
    <property type="match status" value="1"/>
</dbReference>
<feature type="domain" description="Arginyl tRNA synthetase N-terminal" evidence="14">
    <location>
        <begin position="9"/>
        <end position="93"/>
    </location>
</feature>
<dbReference type="PROSITE" id="PS00178">
    <property type="entry name" value="AA_TRNA_LIGASE_I"/>
    <property type="match status" value="1"/>
</dbReference>
<feature type="short sequence motif" description="'HIGH' region" evidence="11">
    <location>
        <begin position="130"/>
        <end position="140"/>
    </location>
</feature>
<protein>
    <recommendedName>
        <fullName evidence="11">Arginine--tRNA ligase</fullName>
        <ecNumber evidence="11">6.1.1.19</ecNumber>
    </recommendedName>
    <alternativeName>
        <fullName evidence="11">Arginyl-tRNA synthetase</fullName>
        <shortName evidence="11">ArgRS</shortName>
    </alternativeName>
</protein>
<dbReference type="SUPFAM" id="SSF52374">
    <property type="entry name" value="Nucleotidylyl transferase"/>
    <property type="match status" value="1"/>
</dbReference>
<dbReference type="Pfam" id="PF00750">
    <property type="entry name" value="tRNA-synt_1d"/>
    <property type="match status" value="1"/>
</dbReference>
<evidence type="ECO:0000256" key="7">
    <source>
        <dbReference type="ARBA" id="ARBA00022840"/>
    </source>
</evidence>
<keyword evidence="9 11" id="KW-0030">Aminoacyl-tRNA synthetase</keyword>
<comment type="catalytic activity">
    <reaction evidence="10 11">
        <text>tRNA(Arg) + L-arginine + ATP = L-arginyl-tRNA(Arg) + AMP + diphosphate</text>
        <dbReference type="Rhea" id="RHEA:20301"/>
        <dbReference type="Rhea" id="RHEA-COMP:9658"/>
        <dbReference type="Rhea" id="RHEA-COMP:9673"/>
        <dbReference type="ChEBI" id="CHEBI:30616"/>
        <dbReference type="ChEBI" id="CHEBI:32682"/>
        <dbReference type="ChEBI" id="CHEBI:33019"/>
        <dbReference type="ChEBI" id="CHEBI:78442"/>
        <dbReference type="ChEBI" id="CHEBI:78513"/>
        <dbReference type="ChEBI" id="CHEBI:456215"/>
        <dbReference type="EC" id="6.1.1.19"/>
    </reaction>
</comment>
<dbReference type="InterPro" id="IPR005148">
    <property type="entry name" value="Arg-tRNA-synth_N"/>
</dbReference>
<dbReference type="Gene3D" id="3.30.1360.70">
    <property type="entry name" value="Arginyl tRNA synthetase N-terminal domain"/>
    <property type="match status" value="1"/>
</dbReference>
<evidence type="ECO:0000259" key="13">
    <source>
        <dbReference type="SMART" id="SM00836"/>
    </source>
</evidence>
<dbReference type="Pfam" id="PF05746">
    <property type="entry name" value="DALR_1"/>
    <property type="match status" value="1"/>
</dbReference>
<dbReference type="GO" id="GO:0006420">
    <property type="term" value="P:arginyl-tRNA aminoacylation"/>
    <property type="evidence" value="ECO:0007669"/>
    <property type="project" value="UniProtKB-UniRule"/>
</dbReference>
<evidence type="ECO:0000259" key="14">
    <source>
        <dbReference type="SMART" id="SM01016"/>
    </source>
</evidence>
<feature type="domain" description="DALR anticodon binding" evidence="13">
    <location>
        <begin position="434"/>
        <end position="553"/>
    </location>
</feature>
<dbReference type="PANTHER" id="PTHR11956:SF5">
    <property type="entry name" value="ARGININE--TRNA LIGASE, CYTOPLASMIC"/>
    <property type="match status" value="1"/>
</dbReference>